<evidence type="ECO:0000256" key="1">
    <source>
        <dbReference type="ARBA" id="ARBA00006484"/>
    </source>
</evidence>
<dbReference type="PRINTS" id="PR00081">
    <property type="entry name" value="GDHRDH"/>
</dbReference>
<comment type="similarity">
    <text evidence="1 3">Belongs to the short-chain dehydrogenases/reductases (SDR) family.</text>
</comment>
<sequence>MESVWLTGASQGIGRALALELAKERRRIYVSARNELALQELKQEAEREGYPGLLIPKALDICQSDEVQRVCEEIRADGKIDSVILNAGTYQPAPASEFNCQSLRELFELNVFGTANCLEVGIKTLLKQEGGQIAVVASLAAYRGLPNSAGYGASKSALIHLVESLYTELHEHNIDIKVINPGFVETPLTDKNEFPMPQIVTAEWAARRIVKGLNNSGFEIRFPFVFAQFMGFLRSLPYGLYFRLLRRFVKH</sequence>
<dbReference type="PANTHER" id="PTHR44196">
    <property type="entry name" value="DEHYDROGENASE/REDUCTASE SDR FAMILY MEMBER 7B"/>
    <property type="match status" value="1"/>
</dbReference>
<evidence type="ECO:0000313" key="5">
    <source>
        <dbReference type="EMBL" id="MBB6520086.1"/>
    </source>
</evidence>
<accession>A0A7X0JRJ3</accession>
<comment type="caution">
    <text evidence="5">The sequence shown here is derived from an EMBL/GenBank/DDBJ whole genome shotgun (WGS) entry which is preliminary data.</text>
</comment>
<evidence type="ECO:0000313" key="6">
    <source>
        <dbReference type="Proteomes" id="UP000528457"/>
    </source>
</evidence>
<dbReference type="InterPro" id="IPR002347">
    <property type="entry name" value="SDR_fam"/>
</dbReference>
<dbReference type="PRINTS" id="PR00080">
    <property type="entry name" value="SDRFAMILY"/>
</dbReference>
<dbReference type="SMART" id="SM00822">
    <property type="entry name" value="PKS_KR"/>
    <property type="match status" value="1"/>
</dbReference>
<keyword evidence="2" id="KW-0560">Oxidoreductase</keyword>
<organism evidence="5 6">
    <name type="scientific">Pseudoteredinibacter isoporae</name>
    <dbReference type="NCBI Taxonomy" id="570281"/>
    <lineage>
        <taxon>Bacteria</taxon>
        <taxon>Pseudomonadati</taxon>
        <taxon>Pseudomonadota</taxon>
        <taxon>Gammaproteobacteria</taxon>
        <taxon>Cellvibrionales</taxon>
        <taxon>Cellvibrionaceae</taxon>
        <taxon>Pseudoteredinibacter</taxon>
    </lineage>
</organism>
<keyword evidence="6" id="KW-1185">Reference proteome</keyword>
<dbReference type="AlphaFoldDB" id="A0A7X0JRJ3"/>
<dbReference type="SUPFAM" id="SSF51735">
    <property type="entry name" value="NAD(P)-binding Rossmann-fold domains"/>
    <property type="match status" value="1"/>
</dbReference>
<evidence type="ECO:0000259" key="4">
    <source>
        <dbReference type="SMART" id="SM00822"/>
    </source>
</evidence>
<dbReference type="Proteomes" id="UP000528457">
    <property type="component" value="Unassembled WGS sequence"/>
</dbReference>
<protein>
    <submittedName>
        <fullName evidence="5">Short-subunit dehydrogenase</fullName>
    </submittedName>
</protein>
<dbReference type="InterPro" id="IPR036291">
    <property type="entry name" value="NAD(P)-bd_dom_sf"/>
</dbReference>
<evidence type="ECO:0000256" key="2">
    <source>
        <dbReference type="ARBA" id="ARBA00023002"/>
    </source>
</evidence>
<dbReference type="InParanoid" id="A0A7X0JRJ3"/>
<dbReference type="Pfam" id="PF00106">
    <property type="entry name" value="adh_short"/>
    <property type="match status" value="1"/>
</dbReference>
<gene>
    <name evidence="5" type="ORF">HNR48_000364</name>
</gene>
<dbReference type="GO" id="GO:0016020">
    <property type="term" value="C:membrane"/>
    <property type="evidence" value="ECO:0007669"/>
    <property type="project" value="TreeGrafter"/>
</dbReference>
<feature type="domain" description="Ketoreductase" evidence="4">
    <location>
        <begin position="2"/>
        <end position="177"/>
    </location>
</feature>
<evidence type="ECO:0000256" key="3">
    <source>
        <dbReference type="RuleBase" id="RU000363"/>
    </source>
</evidence>
<dbReference type="Gene3D" id="3.40.50.720">
    <property type="entry name" value="NAD(P)-binding Rossmann-like Domain"/>
    <property type="match status" value="1"/>
</dbReference>
<dbReference type="EMBL" id="JACHHT010000001">
    <property type="protein sequence ID" value="MBB6520086.1"/>
    <property type="molecule type" value="Genomic_DNA"/>
</dbReference>
<name>A0A7X0JRJ3_9GAMM</name>
<dbReference type="RefSeq" id="WP_166852295.1">
    <property type="nucleotide sequence ID" value="NZ_JAAONY010000001.1"/>
</dbReference>
<reference evidence="5 6" key="1">
    <citation type="submission" date="2020-08" db="EMBL/GenBank/DDBJ databases">
        <title>Genomic Encyclopedia of Type Strains, Phase IV (KMG-IV): sequencing the most valuable type-strain genomes for metagenomic binning, comparative biology and taxonomic classification.</title>
        <authorList>
            <person name="Goeker M."/>
        </authorList>
    </citation>
    <scope>NUCLEOTIDE SEQUENCE [LARGE SCALE GENOMIC DNA]</scope>
    <source>
        <strain evidence="5 6">DSM 22368</strain>
    </source>
</reference>
<dbReference type="GO" id="GO:0016491">
    <property type="term" value="F:oxidoreductase activity"/>
    <property type="evidence" value="ECO:0007669"/>
    <property type="project" value="UniProtKB-KW"/>
</dbReference>
<proteinExistence type="inferred from homology"/>
<dbReference type="InterPro" id="IPR057326">
    <property type="entry name" value="KR_dom"/>
</dbReference>
<dbReference type="PANTHER" id="PTHR44196:SF1">
    <property type="entry name" value="DEHYDROGENASE_REDUCTASE SDR FAMILY MEMBER 7B"/>
    <property type="match status" value="1"/>
</dbReference>